<keyword evidence="1" id="KW-1133">Transmembrane helix</keyword>
<feature type="transmembrane region" description="Helical" evidence="1">
    <location>
        <begin position="270"/>
        <end position="291"/>
    </location>
</feature>
<dbReference type="EnsemblMetazoa" id="G18215.1">
    <property type="protein sequence ID" value="G18215.1:cds"/>
    <property type="gene ID" value="G18215"/>
</dbReference>
<evidence type="ECO:0000313" key="3">
    <source>
        <dbReference type="EnsemblMetazoa" id="G18215.1:cds"/>
    </source>
</evidence>
<evidence type="ECO:0000313" key="4">
    <source>
        <dbReference type="Proteomes" id="UP000005408"/>
    </source>
</evidence>
<dbReference type="AlphaFoldDB" id="A0A8W8JFQ4"/>
<sequence>MAFNNSCNLMFDILLSLIKFTISSTLPSVSLSGLQINHHWIKRLLSHKLGVWIIPYKACRNPQTHERGLLRTNFLQYGQFHLHLESYYDLVDYTVNPFVASPSLHQEYLLESNVTFIPRNEREFMEHTKDLKCSHSEGRKLHLTYVINPFLNETRIGCFYEIPVTVKKCLEYNEKNDKIILQPNNYAPCGDMSLTPCKGNYSSTKSYELFQCFEKYGGILSPMGKERPIDQSMERVTERKQETDNFTSETNGTVCQKEKTNSHCDKTGLYVGYFFEILCGLFIFGILIIPAGIQVCRNKLKCGDFWKFWLGTLKTLYSSGTTDKIQDSLSGQVSNTDNASENMELTTDDLDFLNIRTEEE</sequence>
<keyword evidence="4" id="KW-1185">Reference proteome</keyword>
<evidence type="ECO:0000256" key="2">
    <source>
        <dbReference type="SAM" id="SignalP"/>
    </source>
</evidence>
<proteinExistence type="predicted"/>
<organism evidence="3 4">
    <name type="scientific">Magallana gigas</name>
    <name type="common">Pacific oyster</name>
    <name type="synonym">Crassostrea gigas</name>
    <dbReference type="NCBI Taxonomy" id="29159"/>
    <lineage>
        <taxon>Eukaryota</taxon>
        <taxon>Metazoa</taxon>
        <taxon>Spiralia</taxon>
        <taxon>Lophotrochozoa</taxon>
        <taxon>Mollusca</taxon>
        <taxon>Bivalvia</taxon>
        <taxon>Autobranchia</taxon>
        <taxon>Pteriomorphia</taxon>
        <taxon>Ostreida</taxon>
        <taxon>Ostreoidea</taxon>
        <taxon>Ostreidae</taxon>
        <taxon>Magallana</taxon>
    </lineage>
</organism>
<reference evidence="3" key="1">
    <citation type="submission" date="2022-08" db="UniProtKB">
        <authorList>
            <consortium name="EnsemblMetazoa"/>
        </authorList>
    </citation>
    <scope>IDENTIFICATION</scope>
    <source>
        <strain evidence="3">05x7-T-G4-1.051#20</strain>
    </source>
</reference>
<feature type="signal peptide" evidence="2">
    <location>
        <begin position="1"/>
        <end position="23"/>
    </location>
</feature>
<keyword evidence="1" id="KW-0812">Transmembrane</keyword>
<keyword evidence="2" id="KW-0732">Signal</keyword>
<accession>A0A8W8JFQ4</accession>
<evidence type="ECO:0000256" key="1">
    <source>
        <dbReference type="SAM" id="Phobius"/>
    </source>
</evidence>
<protein>
    <submittedName>
        <fullName evidence="3">Uncharacterized protein</fullName>
    </submittedName>
</protein>
<keyword evidence="1" id="KW-0472">Membrane</keyword>
<feature type="chain" id="PRO_5036494577" evidence="2">
    <location>
        <begin position="24"/>
        <end position="360"/>
    </location>
</feature>
<dbReference type="Proteomes" id="UP000005408">
    <property type="component" value="Unassembled WGS sequence"/>
</dbReference>
<name>A0A8W8JFQ4_MAGGI</name>